<evidence type="ECO:0000313" key="9">
    <source>
        <dbReference type="Proteomes" id="UP000243579"/>
    </source>
</evidence>
<feature type="domain" description="Kinesin motor" evidence="7">
    <location>
        <begin position="5"/>
        <end position="322"/>
    </location>
</feature>
<dbReference type="GO" id="GO:0003777">
    <property type="term" value="F:microtubule motor activity"/>
    <property type="evidence" value="ECO:0007669"/>
    <property type="project" value="InterPro"/>
</dbReference>
<dbReference type="SMART" id="SM00129">
    <property type="entry name" value="KISc"/>
    <property type="match status" value="1"/>
</dbReference>
<dbReference type="PROSITE" id="PS50067">
    <property type="entry name" value="KINESIN_MOTOR_2"/>
    <property type="match status" value="1"/>
</dbReference>
<feature type="binding site" evidence="4">
    <location>
        <begin position="86"/>
        <end position="93"/>
    </location>
    <ligand>
        <name>ATP</name>
        <dbReference type="ChEBI" id="CHEBI:30616"/>
    </ligand>
</feature>
<keyword evidence="9" id="KW-1185">Reference proteome</keyword>
<keyword evidence="2 5" id="KW-0175">Coiled coil</keyword>
<dbReference type="PANTHER" id="PTHR47968:SF36">
    <property type="entry name" value="KINESIN HEAVY CHAIN ISOFORM X1"/>
    <property type="match status" value="1"/>
</dbReference>
<evidence type="ECO:0000259" key="6">
    <source>
        <dbReference type="PROSITE" id="PS50020"/>
    </source>
</evidence>
<name>A0A1V9YRJ7_ACHHY</name>
<dbReference type="InterPro" id="IPR036020">
    <property type="entry name" value="WW_dom_sf"/>
</dbReference>
<evidence type="ECO:0000256" key="2">
    <source>
        <dbReference type="ARBA" id="ARBA00023054"/>
    </source>
</evidence>
<evidence type="ECO:0008006" key="10">
    <source>
        <dbReference type="Google" id="ProtNLM"/>
    </source>
</evidence>
<evidence type="ECO:0000256" key="4">
    <source>
        <dbReference type="PROSITE-ProRule" id="PRU00283"/>
    </source>
</evidence>
<dbReference type="PRINTS" id="PR00380">
    <property type="entry name" value="KINESINHEAVY"/>
</dbReference>
<evidence type="ECO:0000256" key="5">
    <source>
        <dbReference type="SAM" id="Coils"/>
    </source>
</evidence>
<keyword evidence="1" id="KW-0493">Microtubule</keyword>
<dbReference type="InterPro" id="IPR001202">
    <property type="entry name" value="WW_dom"/>
</dbReference>
<dbReference type="InterPro" id="IPR036961">
    <property type="entry name" value="Kinesin_motor_dom_sf"/>
</dbReference>
<dbReference type="OrthoDB" id="3176171at2759"/>
<proteinExistence type="inferred from homology"/>
<sequence length="496" mass="55199">MDEGRIHVAVRLRPKLPSEMGDADAVAVQGDKLQLLHAPWTRLHTSYQFDRIFTPEASNVDIFEAFLRPAMNSVATGSHATILAYGQTGTGKTHTMLGRDLWGLCAAPERPLVELAHDAGIMYLVAMELLRQHDVVHCSYLELYNDKVFDLLADKGGCLELREDSTLGVHAPDATVVDLVAPEALMEVLWRGAETRAHCATNMNERSSRSHTILQLTLPTGKRLNLVDLAGSEKCKPMAGDGQHVKELKFINQSLSNLGQCISALRKRGKHVPYRNCKLTRLLQHSFEGQAVCSFIVTLNPCATNTMETLSTLQFAARAMQVKVYSNDPRFAPMGSVTPVPHAELQAQVRALQQENAQLREALAIERAQKGKLLLGFTSLLRDVPAAVDRVDTYTQMRRESLPNADGNQPHLPPQDEFILEKLATLERTIQSQLQDIQETKDRLRQPIPSVSCVVSDGTATCERTENQWEEYVDASTGFKYFHNPSTGMTQWKKPV</sequence>
<keyword evidence="3 4" id="KW-0505">Motor protein</keyword>
<dbReference type="Pfam" id="PF00225">
    <property type="entry name" value="Kinesin"/>
    <property type="match status" value="1"/>
</dbReference>
<dbReference type="GO" id="GO:0008017">
    <property type="term" value="F:microtubule binding"/>
    <property type="evidence" value="ECO:0007669"/>
    <property type="project" value="InterPro"/>
</dbReference>
<keyword evidence="4" id="KW-0547">Nucleotide-binding</keyword>
<dbReference type="Pfam" id="PF00397">
    <property type="entry name" value="WW"/>
    <property type="match status" value="1"/>
</dbReference>
<reference evidence="8 9" key="1">
    <citation type="journal article" date="2014" name="Genome Biol. Evol.">
        <title>The secreted proteins of Achlya hypogyna and Thraustotheca clavata identify the ancestral oomycete secretome and reveal gene acquisitions by horizontal gene transfer.</title>
        <authorList>
            <person name="Misner I."/>
            <person name="Blouin N."/>
            <person name="Leonard G."/>
            <person name="Richards T.A."/>
            <person name="Lane C.E."/>
        </authorList>
    </citation>
    <scope>NUCLEOTIDE SEQUENCE [LARGE SCALE GENOMIC DNA]</scope>
    <source>
        <strain evidence="8 9">ATCC 48635</strain>
    </source>
</reference>
<evidence type="ECO:0000256" key="1">
    <source>
        <dbReference type="ARBA" id="ARBA00022701"/>
    </source>
</evidence>
<feature type="domain" description="WW" evidence="6">
    <location>
        <begin position="463"/>
        <end position="496"/>
    </location>
</feature>
<protein>
    <recommendedName>
        <fullName evidence="10">Kinesin-like protein</fullName>
    </recommendedName>
</protein>
<dbReference type="GO" id="GO:0007018">
    <property type="term" value="P:microtubule-based movement"/>
    <property type="evidence" value="ECO:0007669"/>
    <property type="project" value="InterPro"/>
</dbReference>
<dbReference type="PANTHER" id="PTHR47968">
    <property type="entry name" value="CENTROMERE PROTEIN E"/>
    <property type="match status" value="1"/>
</dbReference>
<comment type="similarity">
    <text evidence="4">Belongs to the TRAFAC class myosin-kinesin ATPase superfamily. Kinesin family.</text>
</comment>
<organism evidence="8 9">
    <name type="scientific">Achlya hypogyna</name>
    <name type="common">Oomycete</name>
    <name type="synonym">Protoachlya hypogyna</name>
    <dbReference type="NCBI Taxonomy" id="1202772"/>
    <lineage>
        <taxon>Eukaryota</taxon>
        <taxon>Sar</taxon>
        <taxon>Stramenopiles</taxon>
        <taxon>Oomycota</taxon>
        <taxon>Saprolegniomycetes</taxon>
        <taxon>Saprolegniales</taxon>
        <taxon>Achlyaceae</taxon>
        <taxon>Achlya</taxon>
    </lineage>
</organism>
<accession>A0A1V9YRJ7</accession>
<dbReference type="CDD" id="cd00106">
    <property type="entry name" value="KISc"/>
    <property type="match status" value="1"/>
</dbReference>
<dbReference type="Proteomes" id="UP000243579">
    <property type="component" value="Unassembled WGS sequence"/>
</dbReference>
<comment type="caution">
    <text evidence="8">The sequence shown here is derived from an EMBL/GenBank/DDBJ whole genome shotgun (WGS) entry which is preliminary data.</text>
</comment>
<dbReference type="Gene3D" id="2.20.70.10">
    <property type="match status" value="1"/>
</dbReference>
<dbReference type="STRING" id="1202772.A0A1V9YRJ7"/>
<dbReference type="Gene3D" id="3.40.850.10">
    <property type="entry name" value="Kinesin motor domain"/>
    <property type="match status" value="1"/>
</dbReference>
<gene>
    <name evidence="8" type="ORF">ACHHYP_06989</name>
</gene>
<dbReference type="GO" id="GO:0005524">
    <property type="term" value="F:ATP binding"/>
    <property type="evidence" value="ECO:0007669"/>
    <property type="project" value="UniProtKB-UniRule"/>
</dbReference>
<dbReference type="AlphaFoldDB" id="A0A1V9YRJ7"/>
<dbReference type="InterPro" id="IPR027417">
    <property type="entry name" value="P-loop_NTPase"/>
</dbReference>
<dbReference type="InterPro" id="IPR001752">
    <property type="entry name" value="Kinesin_motor_dom"/>
</dbReference>
<evidence type="ECO:0000256" key="3">
    <source>
        <dbReference type="ARBA" id="ARBA00023175"/>
    </source>
</evidence>
<evidence type="ECO:0000313" key="8">
    <source>
        <dbReference type="EMBL" id="OQR88291.1"/>
    </source>
</evidence>
<dbReference type="SUPFAM" id="SSF51045">
    <property type="entry name" value="WW domain"/>
    <property type="match status" value="1"/>
</dbReference>
<dbReference type="CDD" id="cd00201">
    <property type="entry name" value="WW"/>
    <property type="match status" value="1"/>
</dbReference>
<dbReference type="InterPro" id="IPR027640">
    <property type="entry name" value="Kinesin-like_fam"/>
</dbReference>
<dbReference type="SUPFAM" id="SSF52540">
    <property type="entry name" value="P-loop containing nucleoside triphosphate hydrolases"/>
    <property type="match status" value="1"/>
</dbReference>
<evidence type="ECO:0000259" key="7">
    <source>
        <dbReference type="PROSITE" id="PS50067"/>
    </source>
</evidence>
<dbReference type="PROSITE" id="PS01159">
    <property type="entry name" value="WW_DOMAIN_1"/>
    <property type="match status" value="1"/>
</dbReference>
<feature type="coiled-coil region" evidence="5">
    <location>
        <begin position="342"/>
        <end position="369"/>
    </location>
</feature>
<dbReference type="EMBL" id="JNBR01001386">
    <property type="protein sequence ID" value="OQR88291.1"/>
    <property type="molecule type" value="Genomic_DNA"/>
</dbReference>
<dbReference type="GO" id="GO:0005874">
    <property type="term" value="C:microtubule"/>
    <property type="evidence" value="ECO:0007669"/>
    <property type="project" value="UniProtKB-KW"/>
</dbReference>
<keyword evidence="4" id="KW-0067">ATP-binding</keyword>
<dbReference type="PROSITE" id="PS50020">
    <property type="entry name" value="WW_DOMAIN_2"/>
    <property type="match status" value="1"/>
</dbReference>